<keyword evidence="4 7" id="KW-0812">Transmembrane</keyword>
<keyword evidence="10" id="KW-1185">Reference proteome</keyword>
<dbReference type="InterPro" id="IPR011701">
    <property type="entry name" value="MFS"/>
</dbReference>
<keyword evidence="3" id="KW-1003">Cell membrane</keyword>
<evidence type="ECO:0000313" key="9">
    <source>
        <dbReference type="EMBL" id="NDK91308.1"/>
    </source>
</evidence>
<name>A0A7K3LST0_9ACTN</name>
<feature type="transmembrane region" description="Helical" evidence="7">
    <location>
        <begin position="201"/>
        <end position="228"/>
    </location>
</feature>
<dbReference type="Gene3D" id="1.20.1250.20">
    <property type="entry name" value="MFS general substrate transporter like domains"/>
    <property type="match status" value="1"/>
</dbReference>
<dbReference type="EMBL" id="JAADZU010000063">
    <property type="protein sequence ID" value="NDK91308.1"/>
    <property type="molecule type" value="Genomic_DNA"/>
</dbReference>
<dbReference type="GO" id="GO:0005886">
    <property type="term" value="C:plasma membrane"/>
    <property type="evidence" value="ECO:0007669"/>
    <property type="project" value="UniProtKB-SubCell"/>
</dbReference>
<evidence type="ECO:0000256" key="5">
    <source>
        <dbReference type="ARBA" id="ARBA00022989"/>
    </source>
</evidence>
<evidence type="ECO:0000256" key="2">
    <source>
        <dbReference type="ARBA" id="ARBA00022448"/>
    </source>
</evidence>
<organism evidence="9 10">
    <name type="scientific">Gordonia desulfuricans</name>
    <dbReference type="NCBI Taxonomy" id="89051"/>
    <lineage>
        <taxon>Bacteria</taxon>
        <taxon>Bacillati</taxon>
        <taxon>Actinomycetota</taxon>
        <taxon>Actinomycetes</taxon>
        <taxon>Mycobacteriales</taxon>
        <taxon>Gordoniaceae</taxon>
        <taxon>Gordonia</taxon>
    </lineage>
</organism>
<protein>
    <submittedName>
        <fullName evidence="9">MFS transporter</fullName>
    </submittedName>
</protein>
<feature type="transmembrane region" description="Helical" evidence="7">
    <location>
        <begin position="132"/>
        <end position="154"/>
    </location>
</feature>
<evidence type="ECO:0000256" key="1">
    <source>
        <dbReference type="ARBA" id="ARBA00004651"/>
    </source>
</evidence>
<reference evidence="9 10" key="1">
    <citation type="submission" date="2020-01" db="EMBL/GenBank/DDBJ databases">
        <title>Investigation of new actinobacteria for the biodesulphurisation of diesel fuel.</title>
        <authorList>
            <person name="Athi Narayanan S.M."/>
        </authorList>
    </citation>
    <scope>NUCLEOTIDE SEQUENCE [LARGE SCALE GENOMIC DNA]</scope>
    <source>
        <strain evidence="9 10">213E</strain>
    </source>
</reference>
<dbReference type="InterPro" id="IPR050171">
    <property type="entry name" value="MFS_Transporters"/>
</dbReference>
<feature type="transmembrane region" description="Helical" evidence="7">
    <location>
        <begin position="262"/>
        <end position="283"/>
    </location>
</feature>
<feature type="transmembrane region" description="Helical" evidence="7">
    <location>
        <begin position="327"/>
        <end position="347"/>
    </location>
</feature>
<accession>A0A7K3LST0</accession>
<comment type="subcellular location">
    <subcellularLocation>
        <location evidence="1">Cell membrane</location>
        <topology evidence="1">Multi-pass membrane protein</topology>
    </subcellularLocation>
</comment>
<sequence length="377" mass="37933">MPIRLRYALLVVLLVLFVTGWGANHFASMIPVLKADEGLSATVLTGAFGIYALGLLPGLFGGGTLSDRTGRRPVVLSGAAVAGLGNLAMVVWHDSTGVLAGRLVVGLGAGLAISAGTAWAGDLRGRSGVTSAGVVLTTGFALGPVITGLLAELVAHPLQIPFLATGIVSLAAAAIGTVLTPGGRPHHAHPNGMIDDNERSVGAALSWSVPMALWVFSSVTVVVVVMSARIGDDAWVPGLAAAVALGTGVIIQFVVRQAHAGPMAGVVGAALAAVGFLLCAAGGAHPSMALFVVTAVVLGLAYGLCLRDGLVDVETRTPPARRGAVTGAFYVACYLGFGLPVLVTTLAPTVGLTTPMVVLAAAAIVASTSRAVRLRRR</sequence>
<feature type="transmembrane region" description="Helical" evidence="7">
    <location>
        <begin position="38"/>
        <end position="62"/>
    </location>
</feature>
<feature type="domain" description="Major facilitator superfamily (MFS) profile" evidence="8">
    <location>
        <begin position="8"/>
        <end position="377"/>
    </location>
</feature>
<dbReference type="GO" id="GO:0022857">
    <property type="term" value="F:transmembrane transporter activity"/>
    <property type="evidence" value="ECO:0007669"/>
    <property type="project" value="InterPro"/>
</dbReference>
<comment type="caution">
    <text evidence="9">The sequence shown here is derived from an EMBL/GenBank/DDBJ whole genome shotgun (WGS) entry which is preliminary data.</text>
</comment>
<evidence type="ECO:0000259" key="8">
    <source>
        <dbReference type="PROSITE" id="PS50850"/>
    </source>
</evidence>
<dbReference type="PANTHER" id="PTHR23517:SF13">
    <property type="entry name" value="MAJOR FACILITATOR SUPERFAMILY MFS_1"/>
    <property type="match status" value="1"/>
</dbReference>
<gene>
    <name evidence="9" type="ORF">GYA93_17225</name>
</gene>
<dbReference type="InterPro" id="IPR020846">
    <property type="entry name" value="MFS_dom"/>
</dbReference>
<feature type="transmembrane region" description="Helical" evidence="7">
    <location>
        <begin position="353"/>
        <end position="372"/>
    </location>
</feature>
<evidence type="ECO:0000256" key="4">
    <source>
        <dbReference type="ARBA" id="ARBA00022692"/>
    </source>
</evidence>
<evidence type="ECO:0000313" key="10">
    <source>
        <dbReference type="Proteomes" id="UP000466307"/>
    </source>
</evidence>
<dbReference type="SUPFAM" id="SSF103473">
    <property type="entry name" value="MFS general substrate transporter"/>
    <property type="match status" value="1"/>
</dbReference>
<dbReference type="AlphaFoldDB" id="A0A7K3LST0"/>
<feature type="transmembrane region" description="Helical" evidence="7">
    <location>
        <begin position="74"/>
        <end position="93"/>
    </location>
</feature>
<proteinExistence type="predicted"/>
<dbReference type="PANTHER" id="PTHR23517">
    <property type="entry name" value="RESISTANCE PROTEIN MDTM, PUTATIVE-RELATED-RELATED"/>
    <property type="match status" value="1"/>
</dbReference>
<feature type="transmembrane region" description="Helical" evidence="7">
    <location>
        <begin position="234"/>
        <end position="255"/>
    </location>
</feature>
<evidence type="ECO:0000256" key="3">
    <source>
        <dbReference type="ARBA" id="ARBA00022475"/>
    </source>
</evidence>
<dbReference type="Proteomes" id="UP000466307">
    <property type="component" value="Unassembled WGS sequence"/>
</dbReference>
<feature type="transmembrane region" description="Helical" evidence="7">
    <location>
        <begin position="289"/>
        <end position="306"/>
    </location>
</feature>
<evidence type="ECO:0000256" key="7">
    <source>
        <dbReference type="SAM" id="Phobius"/>
    </source>
</evidence>
<keyword evidence="2" id="KW-0813">Transport</keyword>
<feature type="transmembrane region" description="Helical" evidence="7">
    <location>
        <begin position="160"/>
        <end position="180"/>
    </location>
</feature>
<dbReference type="Pfam" id="PF07690">
    <property type="entry name" value="MFS_1"/>
    <property type="match status" value="1"/>
</dbReference>
<dbReference type="InterPro" id="IPR036259">
    <property type="entry name" value="MFS_trans_sf"/>
</dbReference>
<keyword evidence="5 7" id="KW-1133">Transmembrane helix</keyword>
<dbReference type="PROSITE" id="PS50850">
    <property type="entry name" value="MFS"/>
    <property type="match status" value="1"/>
</dbReference>
<keyword evidence="6 7" id="KW-0472">Membrane</keyword>
<feature type="transmembrane region" description="Helical" evidence="7">
    <location>
        <begin position="99"/>
        <end position="120"/>
    </location>
</feature>
<evidence type="ECO:0000256" key="6">
    <source>
        <dbReference type="ARBA" id="ARBA00023136"/>
    </source>
</evidence>